<feature type="transmembrane region" description="Helical" evidence="2">
    <location>
        <begin position="171"/>
        <end position="191"/>
    </location>
</feature>
<keyword evidence="4" id="KW-1185">Reference proteome</keyword>
<name>A0A193GDK7_9BORD</name>
<feature type="transmembrane region" description="Helical" evidence="2">
    <location>
        <begin position="249"/>
        <end position="268"/>
    </location>
</feature>
<sequence>MPLPFTPHCGSLRPFWLAAALALSAATVVNLDIANLAIGNFAGKHALYHLLAAAFSGALAGHLWARHRPRARAIAPLLAAAAGMLIMVLCGQNHVAKLDAAAGILLLATIAPYCGTRPAPEVLWRFWLRLATATVLGMTAILVCGGGASLWLFSLKQLFDLDIPADLYVHLWASAAIGVGPLFALSAVGRLGEAAGPGGEADPRAGTAGRAILALLYYAVIPLTLAYAAMLHVYAMKIAVSGQLPDGEIGWLVVAFGLAGTAAYLGAFPWGDTGSRIVRVFFKGWFGLCIVPAILLAVALARRIADYGVTAPRYYLGLYALWLAGTAVFMLLRRNGKDPRSMVAAMGALLILTNLGPWNSVAVSARSQAAHLRDVLAQACEMPGASPLPDADRACVPPAGPARERARSALLALQDLQALDRLRPMFERAGSAPAAGTADALYDRLEAALDTDASTTPHDEPSPADRPERGQAPPLSDCRCP</sequence>
<evidence type="ECO:0000256" key="1">
    <source>
        <dbReference type="SAM" id="MobiDB-lite"/>
    </source>
</evidence>
<feature type="transmembrane region" description="Helical" evidence="2">
    <location>
        <begin position="211"/>
        <end position="229"/>
    </location>
</feature>
<feature type="compositionally biased region" description="Basic and acidic residues" evidence="1">
    <location>
        <begin position="457"/>
        <end position="469"/>
    </location>
</feature>
<feature type="transmembrane region" description="Helical" evidence="2">
    <location>
        <begin position="313"/>
        <end position="332"/>
    </location>
</feature>
<dbReference type="EMBL" id="CP016172">
    <property type="protein sequence ID" value="ANN78117.1"/>
    <property type="molecule type" value="Genomic_DNA"/>
</dbReference>
<dbReference type="Pfam" id="PF13687">
    <property type="entry name" value="DUF4153"/>
    <property type="match status" value="1"/>
</dbReference>
<evidence type="ECO:0000313" key="3">
    <source>
        <dbReference type="EMBL" id="ANN78117.1"/>
    </source>
</evidence>
<gene>
    <name evidence="3" type="ORF">BAU07_14350</name>
</gene>
<dbReference type="RefSeq" id="WP_066658927.1">
    <property type="nucleotide sequence ID" value="NZ_CBCSCL010000041.1"/>
</dbReference>
<dbReference type="InterPro" id="IPR025291">
    <property type="entry name" value="DUF4153"/>
</dbReference>
<feature type="region of interest" description="Disordered" evidence="1">
    <location>
        <begin position="445"/>
        <end position="481"/>
    </location>
</feature>
<proteinExistence type="predicted"/>
<dbReference type="STRING" id="463014.BAU07_14350"/>
<feature type="transmembrane region" description="Helical" evidence="2">
    <location>
        <begin position="126"/>
        <end position="151"/>
    </location>
</feature>
<dbReference type="AlphaFoldDB" id="A0A193GDK7"/>
<protein>
    <recommendedName>
        <fullName evidence="5">DUF4173 domain-containing protein</fullName>
    </recommendedName>
</protein>
<feature type="transmembrane region" description="Helical" evidence="2">
    <location>
        <begin position="280"/>
        <end position="301"/>
    </location>
</feature>
<organism evidence="3 4">
    <name type="scientific">Bordetella flabilis</name>
    <dbReference type="NCBI Taxonomy" id="463014"/>
    <lineage>
        <taxon>Bacteria</taxon>
        <taxon>Pseudomonadati</taxon>
        <taxon>Pseudomonadota</taxon>
        <taxon>Betaproteobacteria</taxon>
        <taxon>Burkholderiales</taxon>
        <taxon>Alcaligenaceae</taxon>
        <taxon>Bordetella</taxon>
    </lineage>
</organism>
<feature type="transmembrane region" description="Helical" evidence="2">
    <location>
        <begin position="47"/>
        <end position="65"/>
    </location>
</feature>
<evidence type="ECO:0000313" key="4">
    <source>
        <dbReference type="Proteomes" id="UP000091926"/>
    </source>
</evidence>
<dbReference type="KEGG" id="bfz:BAU07_14350"/>
<evidence type="ECO:0000256" key="2">
    <source>
        <dbReference type="SAM" id="Phobius"/>
    </source>
</evidence>
<keyword evidence="2" id="KW-1133">Transmembrane helix</keyword>
<dbReference type="OrthoDB" id="9812996at2"/>
<feature type="transmembrane region" description="Helical" evidence="2">
    <location>
        <begin position="72"/>
        <end position="89"/>
    </location>
</feature>
<dbReference type="Proteomes" id="UP000091926">
    <property type="component" value="Chromosome"/>
</dbReference>
<keyword evidence="2" id="KW-0812">Transmembrane</keyword>
<evidence type="ECO:0008006" key="5">
    <source>
        <dbReference type="Google" id="ProtNLM"/>
    </source>
</evidence>
<reference evidence="3 4" key="1">
    <citation type="submission" date="2016-06" db="EMBL/GenBank/DDBJ databases">
        <title>Complete genome sequences of Bordetella bronchialis and Bordetella flabilis.</title>
        <authorList>
            <person name="LiPuma J.J."/>
            <person name="Spilker T."/>
        </authorList>
    </citation>
    <scope>NUCLEOTIDE SEQUENCE [LARGE SCALE GENOMIC DNA]</scope>
    <source>
        <strain evidence="3 4">AU10664</strain>
    </source>
</reference>
<accession>A0A193GDK7</accession>
<keyword evidence="2" id="KW-0472">Membrane</keyword>